<reference evidence="2" key="1">
    <citation type="journal article" date="2021" name="Mol. Ecol. Resour.">
        <title>Apolygus lucorum genome provides insights into omnivorousness and mesophyll feeding.</title>
        <authorList>
            <person name="Liu Y."/>
            <person name="Liu H."/>
            <person name="Wang H."/>
            <person name="Huang T."/>
            <person name="Liu B."/>
            <person name="Yang B."/>
            <person name="Yin L."/>
            <person name="Li B."/>
            <person name="Zhang Y."/>
            <person name="Zhang S."/>
            <person name="Jiang F."/>
            <person name="Zhang X."/>
            <person name="Ren Y."/>
            <person name="Wang B."/>
            <person name="Wang S."/>
            <person name="Lu Y."/>
            <person name="Wu K."/>
            <person name="Fan W."/>
            <person name="Wang G."/>
        </authorList>
    </citation>
    <scope>NUCLEOTIDE SEQUENCE</scope>
    <source>
        <strain evidence="2">12Hb</strain>
    </source>
</reference>
<organism evidence="2 3">
    <name type="scientific">Apolygus lucorum</name>
    <name type="common">Small green plant bug</name>
    <name type="synonym">Lygocoris lucorum</name>
    <dbReference type="NCBI Taxonomy" id="248454"/>
    <lineage>
        <taxon>Eukaryota</taxon>
        <taxon>Metazoa</taxon>
        <taxon>Ecdysozoa</taxon>
        <taxon>Arthropoda</taxon>
        <taxon>Hexapoda</taxon>
        <taxon>Insecta</taxon>
        <taxon>Pterygota</taxon>
        <taxon>Neoptera</taxon>
        <taxon>Paraneoptera</taxon>
        <taxon>Hemiptera</taxon>
        <taxon>Heteroptera</taxon>
        <taxon>Panheteroptera</taxon>
        <taxon>Cimicomorpha</taxon>
        <taxon>Miridae</taxon>
        <taxon>Mirini</taxon>
        <taxon>Apolygus</taxon>
    </lineage>
</organism>
<evidence type="ECO:0000313" key="2">
    <source>
        <dbReference type="EMBL" id="KAF6198128.1"/>
    </source>
</evidence>
<dbReference type="AlphaFoldDB" id="A0A8S9WPS2"/>
<proteinExistence type="predicted"/>
<keyword evidence="3" id="KW-1185">Reference proteome</keyword>
<evidence type="ECO:0000313" key="3">
    <source>
        <dbReference type="Proteomes" id="UP000466442"/>
    </source>
</evidence>
<gene>
    <name evidence="2" type="ORF">GE061_007875</name>
</gene>
<accession>A0A8S9WPS2</accession>
<dbReference type="Proteomes" id="UP000466442">
    <property type="component" value="Linkage Group LG16"/>
</dbReference>
<evidence type="ECO:0000256" key="1">
    <source>
        <dbReference type="SAM" id="MobiDB-lite"/>
    </source>
</evidence>
<dbReference type="EMBL" id="WIXP02000016">
    <property type="protein sequence ID" value="KAF6198128.1"/>
    <property type="molecule type" value="Genomic_DNA"/>
</dbReference>
<sequence length="129" mass="14077">MNLPELEATGGRTALGEMPLVNSERPKKKKPKVNSTVDNNALAAWWGARASAAGSCRNIKDELTPNASDSITYEVDVHEFTSQTASGECDPLEIDNALADADPISYEPPVKTIKVEKSHKNRRTRRTPS</sequence>
<protein>
    <submittedName>
        <fullName evidence="2">Uncharacterized protein</fullName>
    </submittedName>
</protein>
<feature type="region of interest" description="Disordered" evidence="1">
    <location>
        <begin position="1"/>
        <end position="35"/>
    </location>
</feature>
<comment type="caution">
    <text evidence="2">The sequence shown here is derived from an EMBL/GenBank/DDBJ whole genome shotgun (WGS) entry which is preliminary data.</text>
</comment>
<name>A0A8S9WPS2_APOLU</name>